<evidence type="ECO:0000313" key="12">
    <source>
        <dbReference type="EMBL" id="CAX44182.1"/>
    </source>
</evidence>
<dbReference type="GO" id="GO:0000329">
    <property type="term" value="C:fungal-type vacuole membrane"/>
    <property type="evidence" value="ECO:0007669"/>
    <property type="project" value="TreeGrafter"/>
</dbReference>
<feature type="transmembrane region" description="Helical" evidence="10">
    <location>
        <begin position="492"/>
        <end position="511"/>
    </location>
</feature>
<dbReference type="HOGENOM" id="CLU_026016_2_2_1"/>
<evidence type="ECO:0000256" key="5">
    <source>
        <dbReference type="ARBA" id="ARBA00022692"/>
    </source>
</evidence>
<name>B9WCQ9_CANDC</name>
<dbReference type="PIRSF" id="PIRSF002744">
    <property type="entry name" value="Pur-cyt_permease"/>
    <property type="match status" value="1"/>
</dbReference>
<keyword evidence="3 8" id="KW-0813">Transport</keyword>
<dbReference type="eggNOG" id="ENOG502QQ8Y">
    <property type="taxonomic scope" value="Eukaryota"/>
</dbReference>
<dbReference type="Proteomes" id="UP000002605">
    <property type="component" value="Chromosome 2"/>
</dbReference>
<dbReference type="VEuPathDB" id="FungiDB:CD36_24020"/>
<dbReference type="FunFam" id="1.10.4160.10:FF:000002">
    <property type="entry name" value="Purine-cytosine permease fcyB"/>
    <property type="match status" value="1"/>
</dbReference>
<feature type="transmembrane region" description="Helical" evidence="10">
    <location>
        <begin position="453"/>
        <end position="472"/>
    </location>
</feature>
<dbReference type="CGD" id="CAL0000160852">
    <property type="gene designation" value="Cd36_24020"/>
</dbReference>
<organism evidence="12 13">
    <name type="scientific">Candida dubliniensis (strain CD36 / ATCC MYA-646 / CBS 7987 / NCPF 3949 / NRRL Y-17841)</name>
    <name type="common">Yeast</name>
    <dbReference type="NCBI Taxonomy" id="573826"/>
    <lineage>
        <taxon>Eukaryota</taxon>
        <taxon>Fungi</taxon>
        <taxon>Dikarya</taxon>
        <taxon>Ascomycota</taxon>
        <taxon>Saccharomycotina</taxon>
        <taxon>Pichiomycetes</taxon>
        <taxon>Debaryomycetaceae</taxon>
        <taxon>Candida/Lodderomyces clade</taxon>
        <taxon>Candida</taxon>
    </lineage>
</organism>
<evidence type="ECO:0000256" key="9">
    <source>
        <dbReference type="SAM" id="MobiDB-lite"/>
    </source>
</evidence>
<feature type="transmembrane region" description="Helical" evidence="10">
    <location>
        <begin position="108"/>
        <end position="132"/>
    </location>
</feature>
<feature type="transmembrane region" description="Helical" evidence="10">
    <location>
        <begin position="80"/>
        <end position="101"/>
    </location>
</feature>
<feature type="transmembrane region" description="Helical" evidence="10">
    <location>
        <begin position="152"/>
        <end position="176"/>
    </location>
</feature>
<feature type="transmembrane region" description="Helical" evidence="10">
    <location>
        <begin position="188"/>
        <end position="208"/>
    </location>
</feature>
<keyword evidence="13" id="KW-1185">Reference proteome</keyword>
<dbReference type="GeneID" id="8046410"/>
<dbReference type="CDD" id="cd11484">
    <property type="entry name" value="SLC-NCS1sbd_CobB-like"/>
    <property type="match status" value="1"/>
</dbReference>
<feature type="transmembrane region" description="Helical" evidence="10">
    <location>
        <begin position="381"/>
        <end position="401"/>
    </location>
</feature>
<comment type="subcellular location">
    <subcellularLocation>
        <location evidence="1">Membrane</location>
        <topology evidence="1">Multi-pass membrane protein</topology>
    </subcellularLocation>
</comment>
<dbReference type="GO" id="GO:0015205">
    <property type="term" value="F:nucleobase transmembrane transporter activity"/>
    <property type="evidence" value="ECO:0007669"/>
    <property type="project" value="TreeGrafter"/>
</dbReference>
<evidence type="ECO:0000256" key="3">
    <source>
        <dbReference type="ARBA" id="ARBA00022448"/>
    </source>
</evidence>
<evidence type="ECO:0000256" key="6">
    <source>
        <dbReference type="ARBA" id="ARBA00022989"/>
    </source>
</evidence>
<dbReference type="GO" id="GO:0015856">
    <property type="term" value="P:cytosine transport"/>
    <property type="evidence" value="ECO:0007669"/>
    <property type="project" value="UniProtKB-ARBA"/>
</dbReference>
<evidence type="ECO:0000256" key="2">
    <source>
        <dbReference type="ARBA" id="ARBA00008974"/>
    </source>
</evidence>
<keyword evidence="4" id="KW-0597">Phosphoprotein</keyword>
<comment type="similarity">
    <text evidence="2 8">Belongs to the purine-cytosine permease (2.A.39) family.</text>
</comment>
<dbReference type="PANTHER" id="PTHR31806">
    <property type="entry name" value="PURINE-CYTOSINE PERMEASE FCY2-RELATED"/>
    <property type="match status" value="1"/>
</dbReference>
<gene>
    <name evidence="12" type="primary">FCY21</name>
    <name evidence="11" type="ordered locus">Cd36_24020</name>
    <name evidence="12" type="ORF">CD36_24020</name>
</gene>
<proteinExistence type="inferred from homology"/>
<dbReference type="GO" id="GO:0005886">
    <property type="term" value="C:plasma membrane"/>
    <property type="evidence" value="ECO:0007669"/>
    <property type="project" value="TreeGrafter"/>
</dbReference>
<feature type="transmembrane region" description="Helical" evidence="10">
    <location>
        <begin position="214"/>
        <end position="232"/>
    </location>
</feature>
<evidence type="ECO:0000256" key="1">
    <source>
        <dbReference type="ARBA" id="ARBA00004141"/>
    </source>
</evidence>
<feature type="transmembrane region" description="Helical" evidence="10">
    <location>
        <begin position="285"/>
        <end position="312"/>
    </location>
</feature>
<keyword evidence="6 10" id="KW-1133">Transmembrane helix</keyword>
<dbReference type="InterPro" id="IPR026030">
    <property type="entry name" value="Pur-cyt_permease_Fcy2/21/22"/>
</dbReference>
<evidence type="ECO:0000313" key="11">
    <source>
        <dbReference type="CGD" id="CAL0000160852"/>
    </source>
</evidence>
<dbReference type="InterPro" id="IPR001248">
    <property type="entry name" value="Pur-cyt_permease"/>
</dbReference>
<dbReference type="KEGG" id="cdu:CD36_24020"/>
<reference evidence="12 13" key="1">
    <citation type="journal article" date="2009" name="Genome Res.">
        <title>Comparative genomics of the fungal pathogens Candida dubliniensis and Candida albicans.</title>
        <authorList>
            <person name="Jackson A.P."/>
            <person name="Gamble J.A."/>
            <person name="Yeomans T."/>
            <person name="Moran G.P."/>
            <person name="Saunders D."/>
            <person name="Harris D."/>
            <person name="Aslett M."/>
            <person name="Barrell J.F."/>
            <person name="Butler G."/>
            <person name="Citiulo F."/>
            <person name="Coleman D.C."/>
            <person name="de Groot P.W.J."/>
            <person name="Goodwin T.J."/>
            <person name="Quail M.A."/>
            <person name="McQuillan J."/>
            <person name="Munro C.A."/>
            <person name="Pain A."/>
            <person name="Poulter R.T."/>
            <person name="Rajandream M.A."/>
            <person name="Renauld H."/>
            <person name="Spiering M.J."/>
            <person name="Tivey A."/>
            <person name="Gow N.A.R."/>
            <person name="Barrell B."/>
            <person name="Sullivan D.J."/>
            <person name="Berriman M."/>
        </authorList>
    </citation>
    <scope>NUCLEOTIDE SEQUENCE [LARGE SCALE GENOMIC DNA]</scope>
    <source>
        <strain evidence="13">CD36 / ATCC MYA-646 / CBS 7987 / NCPF 3949 / NRRL Y-17841</strain>
    </source>
</reference>
<accession>B9WCQ9</accession>
<dbReference type="Gene3D" id="1.10.4160.10">
    <property type="entry name" value="Hydantoin permease"/>
    <property type="match status" value="1"/>
</dbReference>
<feature type="region of interest" description="Disordered" evidence="9">
    <location>
        <begin position="1"/>
        <end position="20"/>
    </location>
</feature>
<evidence type="ECO:0000256" key="4">
    <source>
        <dbReference type="ARBA" id="ARBA00022553"/>
    </source>
</evidence>
<feature type="transmembrane region" description="Helical" evidence="10">
    <location>
        <begin position="341"/>
        <end position="360"/>
    </location>
</feature>
<dbReference type="AlphaFoldDB" id="B9WCQ9"/>
<evidence type="ECO:0000313" key="13">
    <source>
        <dbReference type="Proteomes" id="UP000002605"/>
    </source>
</evidence>
<protein>
    <submittedName>
        <fullName evidence="12">Purine-cytosine permease, putative</fullName>
    </submittedName>
</protein>
<feature type="transmembrane region" description="Helical" evidence="10">
    <location>
        <begin position="413"/>
        <end position="432"/>
    </location>
</feature>
<keyword evidence="5 10" id="KW-0812">Transmembrane</keyword>
<evidence type="ECO:0000256" key="10">
    <source>
        <dbReference type="SAM" id="Phobius"/>
    </source>
</evidence>
<sequence>MSSDPEKNLSMPEKTSVNSYSYDTNISTTMEPSSSGGEIESTKLNFIDKWAHKLNAETKGIELVTDEEKTDNSFWNLATMWLSANLVIATFSLGALGITVFNLAFGQAILVIIFFSILGGFPVAFFSCFGSALGLRQMLLSKFLIGDLTTRLFAAINVIACVGWGAVNTMSSAQLLHIVNNGALPPWAGCLIIVVCTVLVTFFGYHVIHIYEKWAWIPNLIIFIIIIVRFAMTNKFTNESFQQGETTAGNVLSFGGTVFGFATGWTTYSSDYVVYHPRNTNPWKIFFSIFFGLLTPLMFTLILGAACATGIANDPQWTKLYNEDSVGGLVYAILVQDSLHGFGQFCCVILALSTVANNVPNMYSMALSAQTVWSGFRKIPRVAWTIIGNGATLAICIPAYYKFEAVMENFMNLISYYLSIYESIMFASHFIWNNGRFDGYDYERWNDKQAYPIGYAGVFGFACGVAGVVLGMNQTWYSGVIGRQIGEFGGDIGFELAIGFAFIGFNVARYFEKKIY</sequence>
<dbReference type="Pfam" id="PF02133">
    <property type="entry name" value="Transp_cyt_pur"/>
    <property type="match status" value="1"/>
</dbReference>
<evidence type="ECO:0000256" key="8">
    <source>
        <dbReference type="PIRNR" id="PIRNR002744"/>
    </source>
</evidence>
<evidence type="ECO:0000256" key="7">
    <source>
        <dbReference type="ARBA" id="ARBA00023136"/>
    </source>
</evidence>
<dbReference type="OrthoDB" id="2116389at2759"/>
<dbReference type="PANTHER" id="PTHR31806:SF1">
    <property type="entry name" value="PURINE-CYTOSINE PERMEASE FCY2-RELATED"/>
    <property type="match status" value="1"/>
</dbReference>
<dbReference type="RefSeq" id="XP_002418876.1">
    <property type="nucleotide sequence ID" value="XM_002418831.1"/>
</dbReference>
<dbReference type="EMBL" id="FM992689">
    <property type="protein sequence ID" value="CAX44182.1"/>
    <property type="molecule type" value="Genomic_DNA"/>
</dbReference>
<keyword evidence="7 8" id="KW-0472">Membrane</keyword>